<evidence type="ECO:0000313" key="1">
    <source>
        <dbReference type="EMBL" id="GAN79102.1"/>
    </source>
</evidence>
<protein>
    <submittedName>
        <fullName evidence="1">Glycosyl transferase</fullName>
    </submittedName>
</protein>
<keyword evidence="1" id="KW-0808">Transferase</keyword>
<dbReference type="RefSeq" id="WP_048877571.1">
    <property type="nucleotide sequence ID" value="NZ_BANC01000017.1"/>
</dbReference>
<dbReference type="AlphaFoldDB" id="A0A0D6PBR6"/>
<gene>
    <name evidence="1" type="ORF">Aam_017_007</name>
</gene>
<dbReference type="EMBL" id="BANC01000017">
    <property type="protein sequence ID" value="GAN79102.1"/>
    <property type="molecule type" value="Genomic_DNA"/>
</dbReference>
<keyword evidence="2" id="KW-1185">Reference proteome</keyword>
<proteinExistence type="predicted"/>
<dbReference type="OrthoDB" id="7220105at2"/>
<dbReference type="STRING" id="1120923.SAMN02746095_00935"/>
<dbReference type="Proteomes" id="UP000032668">
    <property type="component" value="Unassembled WGS sequence"/>
</dbReference>
<organism evidence="1 2">
    <name type="scientific">Acidocella aminolytica 101 = DSM 11237</name>
    <dbReference type="NCBI Taxonomy" id="1120923"/>
    <lineage>
        <taxon>Bacteria</taxon>
        <taxon>Pseudomonadati</taxon>
        <taxon>Pseudomonadota</taxon>
        <taxon>Alphaproteobacteria</taxon>
        <taxon>Acetobacterales</taxon>
        <taxon>Acidocellaceae</taxon>
        <taxon>Acidocella</taxon>
    </lineage>
</organism>
<name>A0A0D6PBR6_9PROT</name>
<evidence type="ECO:0000313" key="2">
    <source>
        <dbReference type="Proteomes" id="UP000032668"/>
    </source>
</evidence>
<comment type="caution">
    <text evidence="1">The sequence shown here is derived from an EMBL/GenBank/DDBJ whole genome shotgun (WGS) entry which is preliminary data.</text>
</comment>
<dbReference type="GO" id="GO:0016740">
    <property type="term" value="F:transferase activity"/>
    <property type="evidence" value="ECO:0007669"/>
    <property type="project" value="UniProtKB-KW"/>
</dbReference>
<accession>A0A0D6PBR6</accession>
<sequence>MIICGGRRLGHSPSALFDEPYYLDRNLDVAELVGAVQYGAGFDHFCEHGWRGASPHELFNEALYAERYDDMTLKILALDGCYGCYDRYLPSEQREQRIGHFLLAASFYRAAALAAGDGVSRAALSGWGLMVAAA</sequence>
<reference evidence="1 2" key="1">
    <citation type="submission" date="2012-11" db="EMBL/GenBank/DDBJ databases">
        <title>Whole genome sequence of Acidocella aminolytica 101 = DSM 11237.</title>
        <authorList>
            <person name="Azuma Y."/>
            <person name="Higashiura N."/>
            <person name="Hirakawa H."/>
            <person name="Matsushita K."/>
        </authorList>
    </citation>
    <scope>NUCLEOTIDE SEQUENCE [LARGE SCALE GENOMIC DNA]</scope>
    <source>
        <strain evidence="2">101 / DSM 11237</strain>
    </source>
</reference>